<dbReference type="AlphaFoldDB" id="A0A7S7NUV0"/>
<dbReference type="Pfam" id="PF06271">
    <property type="entry name" value="RDD"/>
    <property type="match status" value="1"/>
</dbReference>
<dbReference type="RefSeq" id="WP_194451906.1">
    <property type="nucleotide sequence ID" value="NZ_CP063849.1"/>
</dbReference>
<accession>A0A7S7NUV0</accession>
<evidence type="ECO:0000256" key="5">
    <source>
        <dbReference type="ARBA" id="ARBA00023136"/>
    </source>
</evidence>
<evidence type="ECO:0000256" key="3">
    <source>
        <dbReference type="ARBA" id="ARBA00022692"/>
    </source>
</evidence>
<dbReference type="KEGG" id="pfer:IRI77_09890"/>
<keyword evidence="4 7" id="KW-1133">Transmembrane helix</keyword>
<evidence type="ECO:0000256" key="2">
    <source>
        <dbReference type="ARBA" id="ARBA00022475"/>
    </source>
</evidence>
<evidence type="ECO:0000256" key="4">
    <source>
        <dbReference type="ARBA" id="ARBA00022989"/>
    </source>
</evidence>
<evidence type="ECO:0000256" key="1">
    <source>
        <dbReference type="ARBA" id="ARBA00004651"/>
    </source>
</evidence>
<dbReference type="EMBL" id="CP063849">
    <property type="protein sequence ID" value="QOY90241.1"/>
    <property type="molecule type" value="Genomic_DNA"/>
</dbReference>
<dbReference type="InterPro" id="IPR010432">
    <property type="entry name" value="RDD"/>
</dbReference>
<comment type="subcellular location">
    <subcellularLocation>
        <location evidence="1">Cell membrane</location>
        <topology evidence="1">Multi-pass membrane protein</topology>
    </subcellularLocation>
</comment>
<feature type="transmembrane region" description="Helical" evidence="7">
    <location>
        <begin position="136"/>
        <end position="161"/>
    </location>
</feature>
<protein>
    <submittedName>
        <fullName evidence="9">RDD family protein</fullName>
    </submittedName>
</protein>
<keyword evidence="3 7" id="KW-0812">Transmembrane</keyword>
<feature type="transmembrane region" description="Helical" evidence="7">
    <location>
        <begin position="224"/>
        <end position="246"/>
    </location>
</feature>
<feature type="region of interest" description="Disordered" evidence="6">
    <location>
        <begin position="80"/>
        <end position="125"/>
    </location>
</feature>
<reference evidence="9 10" key="1">
    <citation type="submission" date="2020-10" db="EMBL/GenBank/DDBJ databases">
        <title>Complete genome sequence of Paludibaculum fermentans P105T, a facultatively anaerobic acidobacterium capable of dissimilatory Fe(III) reduction.</title>
        <authorList>
            <person name="Dedysh S.N."/>
            <person name="Beletsky A.V."/>
            <person name="Kulichevskaya I.S."/>
            <person name="Mardanov A.V."/>
            <person name="Ravin N.V."/>
        </authorList>
    </citation>
    <scope>NUCLEOTIDE SEQUENCE [LARGE SCALE GENOMIC DNA]</scope>
    <source>
        <strain evidence="9 10">P105</strain>
    </source>
</reference>
<proteinExistence type="predicted"/>
<keyword evidence="5 7" id="KW-0472">Membrane</keyword>
<evidence type="ECO:0000256" key="6">
    <source>
        <dbReference type="SAM" id="MobiDB-lite"/>
    </source>
</evidence>
<feature type="domain" description="RDD" evidence="8">
    <location>
        <begin position="134"/>
        <end position="258"/>
    </location>
</feature>
<evidence type="ECO:0000259" key="8">
    <source>
        <dbReference type="Pfam" id="PF06271"/>
    </source>
</evidence>
<evidence type="ECO:0000313" key="9">
    <source>
        <dbReference type="EMBL" id="QOY90241.1"/>
    </source>
</evidence>
<feature type="transmembrane region" description="Helical" evidence="7">
    <location>
        <begin position="173"/>
        <end position="203"/>
    </location>
</feature>
<keyword evidence="2" id="KW-1003">Cell membrane</keyword>
<dbReference type="PANTHER" id="PTHR36115:SF10">
    <property type="entry name" value="RDD DOMAIN-CONTAINING PROTEIN"/>
    <property type="match status" value="1"/>
</dbReference>
<dbReference type="Proteomes" id="UP000593892">
    <property type="component" value="Chromosome"/>
</dbReference>
<name>A0A7S7NUV0_PALFE</name>
<sequence length="280" mass="30992">MRCAKCQRRMDEGNGYYPIVDGAAAPELEYYPETVPAEAPQRLTTVHSNPTVARTGGRPVQPPLFPYREPRKVVGLEDYSAGQPAAPRQRTGTTQRTVARKQSAGQTAFDFESPAPPSKPFSREMNRRTDYPVAPVSLRGMAALFDAGLVLGMMGLFLLTVRLSLGMIPTGTAFYFCYGFATILIAGVYKLLFCMFGQVTLGLQGAHLQVVSFDGHRPTVTQRFVRMFSGWISLASVGMGVLWSLADRESLTWHDHISQTFLTHYDPEGEDEVEIAGQYR</sequence>
<dbReference type="InterPro" id="IPR051791">
    <property type="entry name" value="Pra-immunoreactive"/>
</dbReference>
<dbReference type="PANTHER" id="PTHR36115">
    <property type="entry name" value="PROLINE-RICH ANTIGEN HOMOLOG-RELATED"/>
    <property type="match status" value="1"/>
</dbReference>
<gene>
    <name evidence="9" type="ORF">IRI77_09890</name>
</gene>
<dbReference type="GO" id="GO:0005886">
    <property type="term" value="C:plasma membrane"/>
    <property type="evidence" value="ECO:0007669"/>
    <property type="project" value="UniProtKB-SubCell"/>
</dbReference>
<evidence type="ECO:0000313" key="10">
    <source>
        <dbReference type="Proteomes" id="UP000593892"/>
    </source>
</evidence>
<organism evidence="9 10">
    <name type="scientific">Paludibaculum fermentans</name>
    <dbReference type="NCBI Taxonomy" id="1473598"/>
    <lineage>
        <taxon>Bacteria</taxon>
        <taxon>Pseudomonadati</taxon>
        <taxon>Acidobacteriota</taxon>
        <taxon>Terriglobia</taxon>
        <taxon>Bryobacterales</taxon>
        <taxon>Bryobacteraceae</taxon>
        <taxon>Paludibaculum</taxon>
    </lineage>
</organism>
<keyword evidence="10" id="KW-1185">Reference proteome</keyword>
<evidence type="ECO:0000256" key="7">
    <source>
        <dbReference type="SAM" id="Phobius"/>
    </source>
</evidence>